<protein>
    <recommendedName>
        <fullName evidence="1">Cysteine-rich CPCC domain-containing protein</fullName>
    </recommendedName>
</protein>
<evidence type="ECO:0000313" key="2">
    <source>
        <dbReference type="EMBL" id="MTW12957.1"/>
    </source>
</evidence>
<dbReference type="AlphaFoldDB" id="A0A6L6QM09"/>
<sequence>MYTCPCCGYATFAGAPGSLAACPVCDWQDDLQQLYSPFLASGANVHSLAEAQVRYVQFGGGPASSGYLRDPHWFPLWQQKADIPGNEPVAEATTYDLYYWLRTPRVSVPEQPVGLRRVRNRIIEYLELASSFEAQRQLQAAAPGMSAADEVLNQWEDWVTPDWKQHFTEPVFSAEERNGIAQFARVWGEIADGAPHPLPRLETLFATPNWQSLQRAAATLLAVFLLRGRSDEN</sequence>
<dbReference type="RefSeq" id="WP_155455884.1">
    <property type="nucleotide sequence ID" value="NZ_WNKX01000017.1"/>
</dbReference>
<gene>
    <name evidence="2" type="ORF">GM658_20320</name>
</gene>
<keyword evidence="3" id="KW-1185">Reference proteome</keyword>
<dbReference type="Pfam" id="PF14206">
    <property type="entry name" value="Cys_rich_CPCC"/>
    <property type="match status" value="1"/>
</dbReference>
<accession>A0A6L6QM09</accession>
<evidence type="ECO:0000313" key="3">
    <source>
        <dbReference type="Proteomes" id="UP000472320"/>
    </source>
</evidence>
<dbReference type="Proteomes" id="UP000472320">
    <property type="component" value="Unassembled WGS sequence"/>
</dbReference>
<evidence type="ECO:0000259" key="1">
    <source>
        <dbReference type="Pfam" id="PF14206"/>
    </source>
</evidence>
<proteinExistence type="predicted"/>
<organism evidence="2 3">
    <name type="scientific">Massilia eburnea</name>
    <dbReference type="NCBI Taxonomy" id="1776165"/>
    <lineage>
        <taxon>Bacteria</taxon>
        <taxon>Pseudomonadati</taxon>
        <taxon>Pseudomonadota</taxon>
        <taxon>Betaproteobacteria</taxon>
        <taxon>Burkholderiales</taxon>
        <taxon>Oxalobacteraceae</taxon>
        <taxon>Telluria group</taxon>
        <taxon>Massilia</taxon>
    </lineage>
</organism>
<feature type="domain" description="Cysteine-rich CPCC" evidence="1">
    <location>
        <begin position="2"/>
        <end position="60"/>
    </location>
</feature>
<name>A0A6L6QM09_9BURK</name>
<dbReference type="InterPro" id="IPR025983">
    <property type="entry name" value="Cys_rich_CPCC"/>
</dbReference>
<dbReference type="EMBL" id="WNKX01000017">
    <property type="protein sequence ID" value="MTW12957.1"/>
    <property type="molecule type" value="Genomic_DNA"/>
</dbReference>
<comment type="caution">
    <text evidence="2">The sequence shown here is derived from an EMBL/GenBank/DDBJ whole genome shotgun (WGS) entry which is preliminary data.</text>
</comment>
<dbReference type="OrthoDB" id="1456570at2"/>
<reference evidence="2 3" key="1">
    <citation type="submission" date="2019-11" db="EMBL/GenBank/DDBJ databases">
        <title>Type strains purchased from KCTC, JCM and DSMZ.</title>
        <authorList>
            <person name="Lu H."/>
        </authorList>
    </citation>
    <scope>NUCLEOTIDE SEQUENCE [LARGE SCALE GENOMIC DNA]</scope>
    <source>
        <strain evidence="2 3">JCM 31587</strain>
    </source>
</reference>